<evidence type="ECO:0000313" key="3">
    <source>
        <dbReference type="Proteomes" id="UP000033966"/>
    </source>
</evidence>
<comment type="caution">
    <text evidence="2">The sequence shown here is derived from an EMBL/GenBank/DDBJ whole genome shotgun (WGS) entry which is preliminary data.</text>
</comment>
<evidence type="ECO:0000313" key="2">
    <source>
        <dbReference type="EMBL" id="KKT91576.1"/>
    </source>
</evidence>
<evidence type="ECO:0008006" key="4">
    <source>
        <dbReference type="Google" id="ProtNLM"/>
    </source>
</evidence>
<keyword evidence="1" id="KW-0472">Membrane</keyword>
<protein>
    <recommendedName>
        <fullName evidence="4">DUF4145 domain-containing protein</fullName>
    </recommendedName>
</protein>
<name>A0A0G1L6H1_9BACT</name>
<reference evidence="2 3" key="1">
    <citation type="journal article" date="2015" name="Nature">
        <title>rRNA introns, odd ribosomes, and small enigmatic genomes across a large radiation of phyla.</title>
        <authorList>
            <person name="Brown C.T."/>
            <person name="Hug L.A."/>
            <person name="Thomas B.C."/>
            <person name="Sharon I."/>
            <person name="Castelle C.J."/>
            <person name="Singh A."/>
            <person name="Wilkins M.J."/>
            <person name="Williams K.H."/>
            <person name="Banfield J.F."/>
        </authorList>
    </citation>
    <scope>NUCLEOTIDE SEQUENCE [LARGE SCALE GENOMIC DNA]</scope>
</reference>
<organism evidence="2 3">
    <name type="scientific">Candidatus Jorgensenbacteria bacterium GW2011_GWA2_45_13</name>
    <dbReference type="NCBI Taxonomy" id="1618662"/>
    <lineage>
        <taxon>Bacteria</taxon>
        <taxon>Candidatus Joergenseniibacteriota</taxon>
    </lineage>
</organism>
<dbReference type="Proteomes" id="UP000033966">
    <property type="component" value="Unassembled WGS sequence"/>
</dbReference>
<dbReference type="EMBL" id="LCKF01000010">
    <property type="protein sequence ID" value="KKT91576.1"/>
    <property type="molecule type" value="Genomic_DNA"/>
</dbReference>
<keyword evidence="1" id="KW-0812">Transmembrane</keyword>
<accession>A0A0G1L6H1</accession>
<keyword evidence="1" id="KW-1133">Transmembrane helix</keyword>
<dbReference type="AlphaFoldDB" id="A0A0G1L6H1"/>
<feature type="transmembrane region" description="Helical" evidence="1">
    <location>
        <begin position="23"/>
        <end position="42"/>
    </location>
</feature>
<gene>
    <name evidence="2" type="ORF">UW92_C0010G0005</name>
</gene>
<sequence>MQAIQSFFSGITATNWVPTLIEVRTVFIVLDILVLIGIVFFWRKGLELKADLRYPKRHRAEISPESNVNVREAWGKIVGKTEESQTPETFTLAIIEADKLLDDVLRLLGFQGEHLAERLDQLERRKKTKTIEKLWQAHRIRNNLVHAQGFNINSAQAREVLGAYENFFREIKVI</sequence>
<evidence type="ECO:0000256" key="1">
    <source>
        <dbReference type="SAM" id="Phobius"/>
    </source>
</evidence>
<proteinExistence type="predicted"/>